<feature type="binding site" evidence="9">
    <location>
        <position position="348"/>
    </location>
    <ligand>
        <name>phosphoenolpyruvate</name>
        <dbReference type="ChEBI" id="CHEBI:58702"/>
    </ligand>
</feature>
<feature type="active site" description="Proton acceptor" evidence="9">
    <location>
        <position position="317"/>
    </location>
</feature>
<feature type="binding site" evidence="9">
    <location>
        <position position="394"/>
    </location>
    <ligand>
        <name>phosphoenolpyruvate</name>
        <dbReference type="ChEBI" id="CHEBI:58702"/>
    </ligand>
</feature>
<dbReference type="EC" id="2.5.1.19" evidence="9"/>
<feature type="binding site" evidence="9">
    <location>
        <position position="344"/>
    </location>
    <ligand>
        <name>3-phosphoshikimate</name>
        <dbReference type="ChEBI" id="CHEBI:145989"/>
    </ligand>
</feature>
<comment type="caution">
    <text evidence="9">Lacks conserved residue(s) required for the propagation of feature annotation.</text>
</comment>
<dbReference type="SUPFAM" id="SSF55205">
    <property type="entry name" value="EPT/RTPC-like"/>
    <property type="match status" value="1"/>
</dbReference>
<dbReference type="UniPathway" id="UPA00053">
    <property type="reaction ID" value="UER00089"/>
</dbReference>
<keyword evidence="5 9" id="KW-0028">Amino-acid biosynthesis</keyword>
<feature type="binding site" evidence="9">
    <location>
        <position position="165"/>
    </location>
    <ligand>
        <name>3-phosphoshikimate</name>
        <dbReference type="ChEBI" id="CHEBI:145989"/>
    </ligand>
</feature>
<dbReference type="Pfam" id="PF00275">
    <property type="entry name" value="EPSP_synthase"/>
    <property type="match status" value="1"/>
</dbReference>
<feature type="binding site" evidence="9">
    <location>
        <position position="22"/>
    </location>
    <ligand>
        <name>3-phosphoshikimate</name>
        <dbReference type="ChEBI" id="CHEBI:145989"/>
    </ligand>
</feature>
<dbReference type="InterPro" id="IPR013792">
    <property type="entry name" value="RNA3'P_cycl/enolpyr_Trfase_a/b"/>
</dbReference>
<dbReference type="GO" id="GO:0003866">
    <property type="term" value="F:3-phosphoshikimate 1-carboxyvinyltransferase activity"/>
    <property type="evidence" value="ECO:0007669"/>
    <property type="project" value="UniProtKB-UniRule"/>
</dbReference>
<dbReference type="Gene3D" id="3.65.10.10">
    <property type="entry name" value="Enolpyruvate transferase domain"/>
    <property type="match status" value="2"/>
</dbReference>
<dbReference type="PROSITE" id="PS00885">
    <property type="entry name" value="EPSP_SYNTHASE_2"/>
    <property type="match status" value="1"/>
</dbReference>
<feature type="binding site" evidence="9">
    <location>
        <position position="21"/>
    </location>
    <ligand>
        <name>3-phosphoshikimate</name>
        <dbReference type="ChEBI" id="CHEBI:145989"/>
    </ligand>
</feature>
<reference evidence="11 12" key="1">
    <citation type="submission" date="2020-06" db="EMBL/GenBank/DDBJ databases">
        <title>Dysbiosis in marine aquaculture revealed through microbiome analysis: reverse ecology for environmental sustainability.</title>
        <authorList>
            <person name="Haro-Moreno J.M."/>
            <person name="Coutinho F.H."/>
            <person name="Zaragoza-Solas A."/>
            <person name="Picazo A."/>
            <person name="Almagro-Moreno S."/>
            <person name="Lopez-Perez M."/>
        </authorList>
    </citation>
    <scope>NUCLEOTIDE SEQUENCE [LARGE SCALE GENOMIC DNA]</scope>
    <source>
        <strain evidence="11">MCMED-G41</strain>
    </source>
</reference>
<keyword evidence="4 9" id="KW-0963">Cytoplasm</keyword>
<dbReference type="PANTHER" id="PTHR21090">
    <property type="entry name" value="AROM/DEHYDROQUINATE SYNTHASE"/>
    <property type="match status" value="1"/>
</dbReference>
<comment type="function">
    <text evidence="1 9">Catalyzes the transfer of the enolpyruvyl moiety of phosphoenolpyruvate (PEP) to the 5-hydroxyl of shikimate-3-phosphate (S3P) to produce enolpyruvyl shikimate-3-phosphate and inorganic phosphate.</text>
</comment>
<gene>
    <name evidence="9 11" type="primary">aroA</name>
    <name evidence="11" type="ORF">H2072_02355</name>
</gene>
<sequence length="439" mass="47096">MNLTTSTDGNISGKVQCPGDKSISQRILILGAFINQDMVIDGFLHGEDPLSTMNALNQIGAGIQVDEDDRVLLCKRNQSFHDSDNVINLGNSGTGLRLMLGLASGMGLKASFVGDESLSSRPMERVINPLAEMGANIVSSEGKLPISISPSTINMQYTYELPIASAQVKSCILLAGLSAGIGIEIIEPIQTRDHTERMLKNFGANIEITSLDGKNIIKLDSTNNLHAKNYTVVGDISSAAFLIVAALISNSPGLEIINVGMNPSRIGVLKALQKMGANIELKNQRLVSGEPCADLTVKKSKLKGVELSGEIIPNIIDEIPIISIAAAFADGDTVIKDAAELRVKESDRLQAVSEGFSVLGIMHENFEDGMSIQGSPNTLLIDQSVSIESHDDHRIAMSFLIAGLKCSQSITVRNCENIFTSFPNFIELISSIGYKLEKQ</sequence>
<feature type="binding site" evidence="9">
    <location>
        <position position="93"/>
    </location>
    <ligand>
        <name>phosphoenolpyruvate</name>
        <dbReference type="ChEBI" id="CHEBI:58702"/>
    </ligand>
</feature>
<evidence type="ECO:0000256" key="3">
    <source>
        <dbReference type="ARBA" id="ARBA00009948"/>
    </source>
</evidence>
<feature type="binding site" evidence="9">
    <location>
        <position position="26"/>
    </location>
    <ligand>
        <name>3-phosphoshikimate</name>
        <dbReference type="ChEBI" id="CHEBI:145989"/>
    </ligand>
</feature>
<dbReference type="Proteomes" id="UP000551848">
    <property type="component" value="Unassembled WGS sequence"/>
</dbReference>
<dbReference type="NCBIfam" id="TIGR01356">
    <property type="entry name" value="aroA"/>
    <property type="match status" value="1"/>
</dbReference>
<feature type="binding site" evidence="9">
    <location>
        <position position="317"/>
    </location>
    <ligand>
        <name>3-phosphoshikimate</name>
        <dbReference type="ChEBI" id="CHEBI:145989"/>
    </ligand>
</feature>
<evidence type="ECO:0000256" key="8">
    <source>
        <dbReference type="ARBA" id="ARBA00044633"/>
    </source>
</evidence>
<dbReference type="GO" id="GO:0005737">
    <property type="term" value="C:cytoplasm"/>
    <property type="evidence" value="ECO:0007669"/>
    <property type="project" value="UniProtKB-SubCell"/>
</dbReference>
<dbReference type="GO" id="GO:0008652">
    <property type="term" value="P:amino acid biosynthetic process"/>
    <property type="evidence" value="ECO:0007669"/>
    <property type="project" value="UniProtKB-KW"/>
</dbReference>
<dbReference type="InterPro" id="IPR001986">
    <property type="entry name" value="Enolpyruvate_Tfrase_dom"/>
</dbReference>
<dbReference type="CDD" id="cd01556">
    <property type="entry name" value="EPSP_synthase"/>
    <property type="match status" value="1"/>
</dbReference>
<evidence type="ECO:0000259" key="10">
    <source>
        <dbReference type="Pfam" id="PF00275"/>
    </source>
</evidence>
<dbReference type="FunFam" id="3.65.10.10:FF:000005">
    <property type="entry name" value="3-phosphoshikimate 1-carboxyvinyltransferase"/>
    <property type="match status" value="1"/>
</dbReference>
<dbReference type="FunFam" id="3.65.10.10:FF:000006">
    <property type="entry name" value="3-phosphoshikimate 1-carboxyvinyltransferase"/>
    <property type="match status" value="1"/>
</dbReference>
<comment type="pathway">
    <text evidence="2 9">Metabolic intermediate biosynthesis; chorismate biosynthesis; chorismate from D-erythrose 4-phosphate and phosphoenolpyruvate: step 6/7.</text>
</comment>
<evidence type="ECO:0000256" key="1">
    <source>
        <dbReference type="ARBA" id="ARBA00002174"/>
    </source>
</evidence>
<dbReference type="PANTHER" id="PTHR21090:SF5">
    <property type="entry name" value="PENTAFUNCTIONAL AROM POLYPEPTIDE"/>
    <property type="match status" value="1"/>
</dbReference>
<feature type="binding site" evidence="9">
    <location>
        <position position="167"/>
    </location>
    <ligand>
        <name>phosphoenolpyruvate</name>
        <dbReference type="ChEBI" id="CHEBI:58702"/>
    </ligand>
</feature>
<comment type="subunit">
    <text evidence="9">Monomer.</text>
</comment>
<protein>
    <recommendedName>
        <fullName evidence="9">3-phosphoshikimate 1-carboxyvinyltransferase</fullName>
        <ecNumber evidence="9">2.5.1.19</ecNumber>
    </recommendedName>
    <alternativeName>
        <fullName evidence="9">5-enolpyruvylshikimate-3-phosphate synthase</fullName>
        <shortName evidence="9">EPSP synthase</shortName>
        <shortName evidence="9">EPSPS</shortName>
    </alternativeName>
</protein>
<dbReference type="InterPro" id="IPR023193">
    <property type="entry name" value="EPSP_synthase_CS"/>
</dbReference>
<evidence type="ECO:0000256" key="5">
    <source>
        <dbReference type="ARBA" id="ARBA00022605"/>
    </source>
</evidence>
<dbReference type="InterPro" id="IPR006264">
    <property type="entry name" value="EPSP_synthase"/>
</dbReference>
<evidence type="ECO:0000256" key="6">
    <source>
        <dbReference type="ARBA" id="ARBA00022679"/>
    </source>
</evidence>
<dbReference type="HAMAP" id="MF_00210">
    <property type="entry name" value="EPSP_synth"/>
    <property type="match status" value="1"/>
</dbReference>
<feature type="binding site" evidence="9">
    <location>
        <position position="121"/>
    </location>
    <ligand>
        <name>phosphoenolpyruvate</name>
        <dbReference type="ChEBI" id="CHEBI:58702"/>
    </ligand>
</feature>
<feature type="binding site" evidence="9">
    <location>
        <position position="167"/>
    </location>
    <ligand>
        <name>3-phosphoshikimate</name>
        <dbReference type="ChEBI" id="CHEBI:145989"/>
    </ligand>
</feature>
<keyword evidence="6 9" id="KW-0808">Transferase</keyword>
<evidence type="ECO:0000256" key="9">
    <source>
        <dbReference type="HAMAP-Rule" id="MF_00210"/>
    </source>
</evidence>
<organism evidence="11 12">
    <name type="scientific">SAR86 cluster bacterium</name>
    <dbReference type="NCBI Taxonomy" id="2030880"/>
    <lineage>
        <taxon>Bacteria</taxon>
        <taxon>Pseudomonadati</taxon>
        <taxon>Pseudomonadota</taxon>
        <taxon>Gammaproteobacteria</taxon>
        <taxon>SAR86 cluster</taxon>
    </lineage>
</organism>
<dbReference type="EMBL" id="JACETL010000020">
    <property type="protein sequence ID" value="MBA4692572.1"/>
    <property type="molecule type" value="Genomic_DNA"/>
</dbReference>
<comment type="similarity">
    <text evidence="3 9">Belongs to the EPSP synthase family.</text>
</comment>
<evidence type="ECO:0000256" key="4">
    <source>
        <dbReference type="ARBA" id="ARBA00022490"/>
    </source>
</evidence>
<dbReference type="AlphaFoldDB" id="A0A838Y688"/>
<feature type="binding site" evidence="9">
    <location>
        <position position="21"/>
    </location>
    <ligand>
        <name>phosphoenolpyruvate</name>
        <dbReference type="ChEBI" id="CHEBI:58702"/>
    </ligand>
</feature>
<dbReference type="GO" id="GO:0009073">
    <property type="term" value="P:aromatic amino acid family biosynthetic process"/>
    <property type="evidence" value="ECO:0007669"/>
    <property type="project" value="UniProtKB-KW"/>
</dbReference>
<dbReference type="PIRSF" id="PIRSF000505">
    <property type="entry name" value="EPSPS"/>
    <property type="match status" value="1"/>
</dbReference>
<evidence type="ECO:0000256" key="2">
    <source>
        <dbReference type="ARBA" id="ARBA00004811"/>
    </source>
</evidence>
<evidence type="ECO:0000313" key="11">
    <source>
        <dbReference type="EMBL" id="MBA4692572.1"/>
    </source>
</evidence>
<comment type="catalytic activity">
    <reaction evidence="8">
        <text>3-phosphoshikimate + phosphoenolpyruvate = 5-O-(1-carboxyvinyl)-3-phosphoshikimate + phosphate</text>
        <dbReference type="Rhea" id="RHEA:21256"/>
        <dbReference type="ChEBI" id="CHEBI:43474"/>
        <dbReference type="ChEBI" id="CHEBI:57701"/>
        <dbReference type="ChEBI" id="CHEBI:58702"/>
        <dbReference type="ChEBI" id="CHEBI:145989"/>
        <dbReference type="EC" id="2.5.1.19"/>
    </reaction>
    <physiologicalReaction direction="left-to-right" evidence="8">
        <dbReference type="Rhea" id="RHEA:21257"/>
    </physiologicalReaction>
</comment>
<dbReference type="InterPro" id="IPR036968">
    <property type="entry name" value="Enolpyruvate_Tfrase_sf"/>
</dbReference>
<evidence type="ECO:0000313" key="12">
    <source>
        <dbReference type="Proteomes" id="UP000551848"/>
    </source>
</evidence>
<dbReference type="PROSITE" id="PS00104">
    <property type="entry name" value="EPSP_SYNTHASE_1"/>
    <property type="match status" value="1"/>
</dbReference>
<name>A0A838Y688_9GAMM</name>
<accession>A0A838Y688</accession>
<evidence type="ECO:0000256" key="7">
    <source>
        <dbReference type="ARBA" id="ARBA00023141"/>
    </source>
</evidence>
<dbReference type="GO" id="GO:0009423">
    <property type="term" value="P:chorismate biosynthetic process"/>
    <property type="evidence" value="ECO:0007669"/>
    <property type="project" value="UniProtKB-UniRule"/>
</dbReference>
<comment type="caution">
    <text evidence="11">The sequence shown here is derived from an EMBL/GenBank/DDBJ whole genome shotgun (WGS) entry which is preliminary data.</text>
</comment>
<proteinExistence type="inferred from homology"/>
<comment type="subcellular location">
    <subcellularLocation>
        <location evidence="9">Cytoplasm</location>
    </subcellularLocation>
</comment>
<feature type="domain" description="Enolpyruvate transferase" evidence="10">
    <location>
        <begin position="9"/>
        <end position="427"/>
    </location>
</feature>
<keyword evidence="7 9" id="KW-0057">Aromatic amino acid biosynthesis</keyword>